<dbReference type="KEGG" id="saqi:AXG55_12330"/>
<evidence type="ECO:0000313" key="2">
    <source>
        <dbReference type="Proteomes" id="UP000184731"/>
    </source>
</evidence>
<dbReference type="EMBL" id="CP017834">
    <property type="protein sequence ID" value="APJ04647.1"/>
    <property type="molecule type" value="Genomic_DNA"/>
</dbReference>
<keyword evidence="2" id="KW-1185">Reference proteome</keyword>
<evidence type="ECO:0000313" key="1">
    <source>
        <dbReference type="EMBL" id="APJ04647.1"/>
    </source>
</evidence>
<sequence length="141" mass="17113">MALRVIVTLLSLIFMKIYANNFDISEIEESNWRGTYCSSYGDNLFYGNYNYNFKKNNQIETYIEYYSDYRCKNKSGQWNDIQTKGNYKIKNLYFQNEWVFYDLEVNLEHLNHPLFFQVKIKNNDMMICNESKRCSNYVKIK</sequence>
<reference evidence="1 2" key="1">
    <citation type="submission" date="2016-10" db="EMBL/GenBank/DDBJ databases">
        <title>Silvanigrella aquatica sp. nov., isolated from a freshwater lake located in the Black Forest, Germany, description of Silvanigrellaceae fam. nov., Silvanigrellales ord. nov., reclassification of the order Bdellovibrionales in the class Oligoflexia, reclassification of the families Bacteriovoracaceae and Halobacteriovoraceae in the new order Bacteriovoracales ord. nov., and reclassification of the family Pseudobacteriovoracaceae in the order Oligoflexiales.</title>
        <authorList>
            <person name="Hahn M.W."/>
            <person name="Schmidt J."/>
            <person name="Koll U."/>
            <person name="Rohde M."/>
            <person name="Verbag S."/>
            <person name="Pitt A."/>
            <person name="Nakai R."/>
            <person name="Naganuma T."/>
            <person name="Lang E."/>
        </authorList>
    </citation>
    <scope>NUCLEOTIDE SEQUENCE [LARGE SCALE GENOMIC DNA]</scope>
    <source>
        <strain evidence="1 2">MWH-Nonnen-W8red</strain>
    </source>
</reference>
<protein>
    <submittedName>
        <fullName evidence="1">Uncharacterized protein</fullName>
    </submittedName>
</protein>
<name>A0A1L4D381_9BACT</name>
<dbReference type="AlphaFoldDB" id="A0A1L4D381"/>
<dbReference type="STRING" id="1915309.AXG55_12330"/>
<organism evidence="1 2">
    <name type="scientific">Silvanigrella aquatica</name>
    <dbReference type="NCBI Taxonomy" id="1915309"/>
    <lineage>
        <taxon>Bacteria</taxon>
        <taxon>Pseudomonadati</taxon>
        <taxon>Bdellovibrionota</taxon>
        <taxon>Oligoflexia</taxon>
        <taxon>Silvanigrellales</taxon>
        <taxon>Silvanigrellaceae</taxon>
        <taxon>Silvanigrella</taxon>
    </lineage>
</organism>
<proteinExistence type="predicted"/>
<dbReference type="RefSeq" id="WP_148698402.1">
    <property type="nucleotide sequence ID" value="NZ_CP017834.1"/>
</dbReference>
<accession>A0A1L4D381</accession>
<dbReference type="OrthoDB" id="9853877at2"/>
<dbReference type="Proteomes" id="UP000184731">
    <property type="component" value="Chromosome"/>
</dbReference>
<gene>
    <name evidence="1" type="ORF">AXG55_12330</name>
</gene>